<dbReference type="InterPro" id="IPR036890">
    <property type="entry name" value="HATPase_C_sf"/>
</dbReference>
<dbReference type="NCBIfam" id="TIGR00229">
    <property type="entry name" value="sensory_box"/>
    <property type="match status" value="2"/>
</dbReference>
<keyword evidence="7" id="KW-0067">ATP-binding</keyword>
<dbReference type="InterPro" id="IPR036097">
    <property type="entry name" value="HisK_dim/P_sf"/>
</dbReference>
<keyword evidence="10" id="KW-0472">Membrane</keyword>
<dbReference type="SUPFAM" id="SSF55785">
    <property type="entry name" value="PYP-like sensor domain (PAS domain)"/>
    <property type="match status" value="2"/>
</dbReference>
<dbReference type="SUPFAM" id="SSF47384">
    <property type="entry name" value="Homodimeric domain of signal transducing histidine kinase"/>
    <property type="match status" value="1"/>
</dbReference>
<evidence type="ECO:0000259" key="14">
    <source>
        <dbReference type="PROSITE" id="PS50113"/>
    </source>
</evidence>
<evidence type="ECO:0000256" key="1">
    <source>
        <dbReference type="ARBA" id="ARBA00000085"/>
    </source>
</evidence>
<keyword evidence="10" id="KW-1133">Transmembrane helix</keyword>
<dbReference type="SMART" id="SM00388">
    <property type="entry name" value="HisKA"/>
    <property type="match status" value="1"/>
</dbReference>
<dbReference type="SMART" id="SM00387">
    <property type="entry name" value="HATPase_c"/>
    <property type="match status" value="1"/>
</dbReference>
<dbReference type="PROSITE" id="PS50110">
    <property type="entry name" value="RESPONSE_REGULATORY"/>
    <property type="match status" value="1"/>
</dbReference>
<dbReference type="RefSeq" id="WP_184746080.1">
    <property type="nucleotide sequence ID" value="NZ_JACHGJ010000002.1"/>
</dbReference>
<dbReference type="InterPro" id="IPR005467">
    <property type="entry name" value="His_kinase_dom"/>
</dbReference>
<dbReference type="EC" id="2.7.13.3" evidence="2"/>
<feature type="transmembrane region" description="Helical" evidence="10">
    <location>
        <begin position="182"/>
        <end position="203"/>
    </location>
</feature>
<dbReference type="Pfam" id="PF00512">
    <property type="entry name" value="HisKA"/>
    <property type="match status" value="1"/>
</dbReference>
<dbReference type="PROSITE" id="PS50112">
    <property type="entry name" value="PAS"/>
    <property type="match status" value="1"/>
</dbReference>
<dbReference type="InterPro" id="IPR004358">
    <property type="entry name" value="Sig_transdc_His_kin-like_C"/>
</dbReference>
<evidence type="ECO:0000256" key="3">
    <source>
        <dbReference type="ARBA" id="ARBA00022553"/>
    </source>
</evidence>
<comment type="catalytic activity">
    <reaction evidence="1">
        <text>ATP + protein L-histidine = ADP + protein N-phospho-L-histidine.</text>
        <dbReference type="EC" id="2.7.13.3"/>
    </reaction>
</comment>
<keyword evidence="8" id="KW-0902">Two-component regulatory system</keyword>
<dbReference type="Pfam" id="PF00072">
    <property type="entry name" value="Response_reg"/>
    <property type="match status" value="1"/>
</dbReference>
<dbReference type="InterPro" id="IPR013767">
    <property type="entry name" value="PAS_fold"/>
</dbReference>
<feature type="domain" description="PAS" evidence="13">
    <location>
        <begin position="263"/>
        <end position="332"/>
    </location>
</feature>
<protein>
    <recommendedName>
        <fullName evidence="2">histidine kinase</fullName>
        <ecNumber evidence="2">2.7.13.3</ecNumber>
    </recommendedName>
</protein>
<feature type="domain" description="PAC" evidence="14">
    <location>
        <begin position="461"/>
        <end position="512"/>
    </location>
</feature>
<dbReference type="SMART" id="SM00448">
    <property type="entry name" value="REC"/>
    <property type="match status" value="1"/>
</dbReference>
<dbReference type="Gene3D" id="3.30.450.20">
    <property type="entry name" value="PAS domain"/>
    <property type="match status" value="2"/>
</dbReference>
<dbReference type="CDD" id="cd00130">
    <property type="entry name" value="PAS"/>
    <property type="match status" value="1"/>
</dbReference>
<feature type="transmembrane region" description="Helical" evidence="10">
    <location>
        <begin position="12"/>
        <end position="34"/>
    </location>
</feature>
<gene>
    <name evidence="15" type="ORF">HNR50_001842</name>
</gene>
<dbReference type="Pfam" id="PF00989">
    <property type="entry name" value="PAS"/>
    <property type="match status" value="1"/>
</dbReference>
<sequence length="880" mass="101642">MRTRTLRRTFYVVILPMTAVLTLAFFLLMQWFEWKDTYRNLNMKMDVLLRKEIEEFAYPLWIVNYERIEEIGQALFYDRDIAGINIYDESDATVISMGSTKSYIRETMDYLSAREESLNETLPDFFRYIATALGLNEREEKYFTRGKQLEYNSGSRAVFVGSVYLTLTDKNIQDGFINHFRLFMMLFLGIFSLISLTVSFAYYRTVQLPLSSIRAFIYEKEKMGLFDEDLPEEEKNNDLSYIKKRFVRIWNRQDELLKEQHFSKEYYRNLLNSLPLGIVLLDSDNRILESNFSFQMLSGYSDREITHMTMDDFTPEDFREKDQKYLKDLRNSGIMKPYEKKIKTRKGKEIPVRINGSSVSRGEEFWFIISIEDISERVDIEAELNRSYQFLDTASQIARVGGWELDMATRKLNWTREVYRIYGLQDSYEPDLESFYLFFKQKYRNIVKTAIDRAVKSGVPFEIEVQLMLDFDKETWVVVKGQPRYQNGKITAIHGTLQDITDRKNNEKEYHNLQKELGHKSRLDLIGQLASGVAHDFNNILGGIISSAEILKFKMKDRTGDFSKYIDIIISQSENAAMLSRRLLALSRKENYNKNSVNLNGLLKDTVSLLKDTLDRKINITLKMESESFAFIDYSSIQNAIMNICINSSHAMPDGGDLIIEKTTDSNSEGMNYEKIVITDSGTGIDEEHIGRIFEPFFTTKKEGQGTGLGLSAVKRTIEDHDGTVSVTSVEGEGTTMTLLIPSDQKSMAKDKAEKNVIFGKGRILLVDDETVNRDTGKEILESLGYTVLLAENGADGVETYRQNMESINLTILDMVMPVMDGYEAFEKIREINKEARVLILTGYADHKKLEIMKEKGVEDILKKPFQIPQLSQILAKILP</sequence>
<dbReference type="CDD" id="cd17546">
    <property type="entry name" value="REC_hyHK_CKI1_RcsC-like"/>
    <property type="match status" value="1"/>
</dbReference>
<dbReference type="AlphaFoldDB" id="A0A841R4W3"/>
<evidence type="ECO:0000256" key="7">
    <source>
        <dbReference type="ARBA" id="ARBA00022840"/>
    </source>
</evidence>
<name>A0A841R4W3_9SPIO</name>
<keyword evidence="5" id="KW-0547">Nucleotide-binding</keyword>
<dbReference type="SUPFAM" id="SSF52172">
    <property type="entry name" value="CheY-like"/>
    <property type="match status" value="1"/>
</dbReference>
<dbReference type="InterPro" id="IPR000014">
    <property type="entry name" value="PAS"/>
</dbReference>
<accession>A0A841R4W3</accession>
<evidence type="ECO:0000256" key="6">
    <source>
        <dbReference type="ARBA" id="ARBA00022777"/>
    </source>
</evidence>
<evidence type="ECO:0000256" key="9">
    <source>
        <dbReference type="PROSITE-ProRule" id="PRU00169"/>
    </source>
</evidence>
<dbReference type="SMART" id="SM00086">
    <property type="entry name" value="PAC"/>
    <property type="match status" value="2"/>
</dbReference>
<dbReference type="SUPFAM" id="SSF55874">
    <property type="entry name" value="ATPase domain of HSP90 chaperone/DNA topoisomerase II/histidine kinase"/>
    <property type="match status" value="1"/>
</dbReference>
<evidence type="ECO:0000259" key="13">
    <source>
        <dbReference type="PROSITE" id="PS50112"/>
    </source>
</evidence>
<dbReference type="Proteomes" id="UP000587760">
    <property type="component" value="Unassembled WGS sequence"/>
</dbReference>
<keyword evidence="6" id="KW-0418">Kinase</keyword>
<evidence type="ECO:0000313" key="15">
    <source>
        <dbReference type="EMBL" id="MBB6480184.1"/>
    </source>
</evidence>
<keyword evidence="16" id="KW-1185">Reference proteome</keyword>
<dbReference type="PROSITE" id="PS50109">
    <property type="entry name" value="HIS_KIN"/>
    <property type="match status" value="1"/>
</dbReference>
<comment type="caution">
    <text evidence="15">The sequence shown here is derived from an EMBL/GenBank/DDBJ whole genome shotgun (WGS) entry which is preliminary data.</text>
</comment>
<evidence type="ECO:0000259" key="12">
    <source>
        <dbReference type="PROSITE" id="PS50110"/>
    </source>
</evidence>
<dbReference type="InterPro" id="IPR011006">
    <property type="entry name" value="CheY-like_superfamily"/>
</dbReference>
<organism evidence="15 16">
    <name type="scientific">Spirochaeta isovalerica</name>
    <dbReference type="NCBI Taxonomy" id="150"/>
    <lineage>
        <taxon>Bacteria</taxon>
        <taxon>Pseudomonadati</taxon>
        <taxon>Spirochaetota</taxon>
        <taxon>Spirochaetia</taxon>
        <taxon>Spirochaetales</taxon>
        <taxon>Spirochaetaceae</taxon>
        <taxon>Spirochaeta</taxon>
    </lineage>
</organism>
<keyword evidence="10" id="KW-0812">Transmembrane</keyword>
<dbReference type="EMBL" id="JACHGJ010000002">
    <property type="protein sequence ID" value="MBB6480184.1"/>
    <property type="molecule type" value="Genomic_DNA"/>
</dbReference>
<dbReference type="InterPro" id="IPR000700">
    <property type="entry name" value="PAS-assoc_C"/>
</dbReference>
<feature type="domain" description="Histidine kinase" evidence="11">
    <location>
        <begin position="532"/>
        <end position="745"/>
    </location>
</feature>
<dbReference type="PROSITE" id="PS50113">
    <property type="entry name" value="PAC"/>
    <property type="match status" value="1"/>
</dbReference>
<feature type="domain" description="Response regulatory" evidence="12">
    <location>
        <begin position="763"/>
        <end position="879"/>
    </location>
</feature>
<dbReference type="PANTHER" id="PTHR43065">
    <property type="entry name" value="SENSOR HISTIDINE KINASE"/>
    <property type="match status" value="1"/>
</dbReference>
<evidence type="ECO:0000313" key="16">
    <source>
        <dbReference type="Proteomes" id="UP000587760"/>
    </source>
</evidence>
<evidence type="ECO:0000256" key="10">
    <source>
        <dbReference type="SAM" id="Phobius"/>
    </source>
</evidence>
<dbReference type="InterPro" id="IPR003594">
    <property type="entry name" value="HATPase_dom"/>
</dbReference>
<dbReference type="Gene3D" id="3.30.565.10">
    <property type="entry name" value="Histidine kinase-like ATPase, C-terminal domain"/>
    <property type="match status" value="1"/>
</dbReference>
<keyword evidence="3 9" id="KW-0597">Phosphoprotein</keyword>
<dbReference type="InterPro" id="IPR003661">
    <property type="entry name" value="HisK_dim/P_dom"/>
</dbReference>
<dbReference type="InterPro" id="IPR001610">
    <property type="entry name" value="PAC"/>
</dbReference>
<dbReference type="GO" id="GO:0006355">
    <property type="term" value="P:regulation of DNA-templated transcription"/>
    <property type="evidence" value="ECO:0007669"/>
    <property type="project" value="InterPro"/>
</dbReference>
<dbReference type="Pfam" id="PF02518">
    <property type="entry name" value="HATPase_c"/>
    <property type="match status" value="1"/>
</dbReference>
<dbReference type="Gene3D" id="3.40.50.2300">
    <property type="match status" value="1"/>
</dbReference>
<dbReference type="PRINTS" id="PR00344">
    <property type="entry name" value="BCTRLSENSOR"/>
</dbReference>
<dbReference type="InterPro" id="IPR001789">
    <property type="entry name" value="Sig_transdc_resp-reg_receiver"/>
</dbReference>
<dbReference type="Gene3D" id="1.10.287.130">
    <property type="match status" value="1"/>
</dbReference>
<dbReference type="SMART" id="SM00091">
    <property type="entry name" value="PAS"/>
    <property type="match status" value="1"/>
</dbReference>
<dbReference type="GO" id="GO:0005524">
    <property type="term" value="F:ATP binding"/>
    <property type="evidence" value="ECO:0007669"/>
    <property type="project" value="UniProtKB-KW"/>
</dbReference>
<evidence type="ECO:0000256" key="4">
    <source>
        <dbReference type="ARBA" id="ARBA00022679"/>
    </source>
</evidence>
<evidence type="ECO:0000256" key="2">
    <source>
        <dbReference type="ARBA" id="ARBA00012438"/>
    </source>
</evidence>
<evidence type="ECO:0000259" key="11">
    <source>
        <dbReference type="PROSITE" id="PS50109"/>
    </source>
</evidence>
<dbReference type="PANTHER" id="PTHR43065:SF46">
    <property type="entry name" value="C4-DICARBOXYLATE TRANSPORT SENSOR PROTEIN DCTB"/>
    <property type="match status" value="1"/>
</dbReference>
<evidence type="ECO:0000256" key="5">
    <source>
        <dbReference type="ARBA" id="ARBA00022741"/>
    </source>
</evidence>
<dbReference type="InterPro" id="IPR035965">
    <property type="entry name" value="PAS-like_dom_sf"/>
</dbReference>
<proteinExistence type="predicted"/>
<feature type="modified residue" description="4-aspartylphosphate" evidence="9">
    <location>
        <position position="814"/>
    </location>
</feature>
<keyword evidence="4" id="KW-0808">Transferase</keyword>
<dbReference type="GO" id="GO:0000155">
    <property type="term" value="F:phosphorelay sensor kinase activity"/>
    <property type="evidence" value="ECO:0007669"/>
    <property type="project" value="InterPro"/>
</dbReference>
<reference evidence="15 16" key="1">
    <citation type="submission" date="2020-08" db="EMBL/GenBank/DDBJ databases">
        <title>Genomic Encyclopedia of Type Strains, Phase IV (KMG-IV): sequencing the most valuable type-strain genomes for metagenomic binning, comparative biology and taxonomic classification.</title>
        <authorList>
            <person name="Goeker M."/>
        </authorList>
    </citation>
    <scope>NUCLEOTIDE SEQUENCE [LARGE SCALE GENOMIC DNA]</scope>
    <source>
        <strain evidence="15 16">DSM 2461</strain>
    </source>
</reference>
<evidence type="ECO:0000256" key="8">
    <source>
        <dbReference type="ARBA" id="ARBA00023012"/>
    </source>
</evidence>